<evidence type="ECO:0000313" key="5">
    <source>
        <dbReference type="Proteomes" id="UP001318860"/>
    </source>
</evidence>
<evidence type="ECO:0000256" key="1">
    <source>
        <dbReference type="ARBA" id="ARBA00022729"/>
    </source>
</evidence>
<dbReference type="SUPFAM" id="SSF101148">
    <property type="entry name" value="Plant invertase/pectin methylesterase inhibitor"/>
    <property type="match status" value="1"/>
</dbReference>
<dbReference type="PANTHER" id="PTHR31080:SF12">
    <property type="entry name" value="PLANT INVERTASE_PECTIN METHYLESTERASE INHIBITOR"/>
    <property type="match status" value="1"/>
</dbReference>
<dbReference type="PANTHER" id="PTHR31080">
    <property type="entry name" value="PECTINESTERASE INHIBITOR-LIKE"/>
    <property type="match status" value="1"/>
</dbReference>
<feature type="domain" description="Pectinesterase inhibitor" evidence="3">
    <location>
        <begin position="32"/>
        <end position="195"/>
    </location>
</feature>
<evidence type="ECO:0000313" key="4">
    <source>
        <dbReference type="EMBL" id="KAK6140998.1"/>
    </source>
</evidence>
<keyword evidence="1 2" id="KW-0732">Signal</keyword>
<dbReference type="Gene3D" id="1.20.140.40">
    <property type="entry name" value="Invertase/pectin methylesterase inhibitor family protein"/>
    <property type="match status" value="1"/>
</dbReference>
<evidence type="ECO:0000256" key="2">
    <source>
        <dbReference type="SAM" id="SignalP"/>
    </source>
</evidence>
<protein>
    <recommendedName>
        <fullName evidence="3">Pectinesterase inhibitor domain-containing protein</fullName>
    </recommendedName>
</protein>
<organism evidence="4 5">
    <name type="scientific">Rehmannia glutinosa</name>
    <name type="common">Chinese foxglove</name>
    <dbReference type="NCBI Taxonomy" id="99300"/>
    <lineage>
        <taxon>Eukaryota</taxon>
        <taxon>Viridiplantae</taxon>
        <taxon>Streptophyta</taxon>
        <taxon>Embryophyta</taxon>
        <taxon>Tracheophyta</taxon>
        <taxon>Spermatophyta</taxon>
        <taxon>Magnoliopsida</taxon>
        <taxon>eudicotyledons</taxon>
        <taxon>Gunneridae</taxon>
        <taxon>Pentapetalae</taxon>
        <taxon>asterids</taxon>
        <taxon>lamiids</taxon>
        <taxon>Lamiales</taxon>
        <taxon>Orobanchaceae</taxon>
        <taxon>Rehmannieae</taxon>
        <taxon>Rehmannia</taxon>
    </lineage>
</organism>
<evidence type="ECO:0000259" key="3">
    <source>
        <dbReference type="SMART" id="SM00856"/>
    </source>
</evidence>
<dbReference type="InterPro" id="IPR006501">
    <property type="entry name" value="Pectinesterase_inhib_dom"/>
</dbReference>
<keyword evidence="5" id="KW-1185">Reference proteome</keyword>
<accession>A0ABR0W084</accession>
<sequence>MAITTRISFFFLSLLLFTLVRADRPILHRRSRARAFIELQCQTTLYPDLCVRCLSYYVNNFTTTLSHQQLAQFALKVSLVKAESTQTYVTEVAKELKRRKANDYQSVKECLDQINDGVEQLSNSIKETQKIKENGETIDFPWHASNVQTWMSTALTDASTCIDGFSGRAIGGKTKAMIKAKVLNLQQVTSNALALFNRLLQRLLQHRLLHGLLHVFFCLQIRQRD</sequence>
<dbReference type="NCBIfam" id="TIGR01614">
    <property type="entry name" value="PME_inhib"/>
    <property type="match status" value="1"/>
</dbReference>
<feature type="signal peptide" evidence="2">
    <location>
        <begin position="1"/>
        <end position="22"/>
    </location>
</feature>
<name>A0ABR0W084_REHGL</name>
<comment type="caution">
    <text evidence="4">The sequence shown here is derived from an EMBL/GenBank/DDBJ whole genome shotgun (WGS) entry which is preliminary data.</text>
</comment>
<gene>
    <name evidence="4" type="ORF">DH2020_025265</name>
</gene>
<dbReference type="EMBL" id="JABTTQ020000202">
    <property type="protein sequence ID" value="KAK6140998.1"/>
    <property type="molecule type" value="Genomic_DNA"/>
</dbReference>
<dbReference type="SMART" id="SM00856">
    <property type="entry name" value="PMEI"/>
    <property type="match status" value="1"/>
</dbReference>
<dbReference type="CDD" id="cd15798">
    <property type="entry name" value="PMEI-like_3"/>
    <property type="match status" value="1"/>
</dbReference>
<dbReference type="Proteomes" id="UP001318860">
    <property type="component" value="Unassembled WGS sequence"/>
</dbReference>
<feature type="chain" id="PRO_5047364005" description="Pectinesterase inhibitor domain-containing protein" evidence="2">
    <location>
        <begin position="23"/>
        <end position="225"/>
    </location>
</feature>
<proteinExistence type="predicted"/>
<dbReference type="InterPro" id="IPR035513">
    <property type="entry name" value="Invertase/methylesterase_inhib"/>
</dbReference>
<dbReference type="InterPro" id="IPR051955">
    <property type="entry name" value="PME_Inhibitor"/>
</dbReference>
<reference evidence="4 5" key="1">
    <citation type="journal article" date="2021" name="Comput. Struct. Biotechnol. J.">
        <title>De novo genome assembly of the potent medicinal plant Rehmannia glutinosa using nanopore technology.</title>
        <authorList>
            <person name="Ma L."/>
            <person name="Dong C."/>
            <person name="Song C."/>
            <person name="Wang X."/>
            <person name="Zheng X."/>
            <person name="Niu Y."/>
            <person name="Chen S."/>
            <person name="Feng W."/>
        </authorList>
    </citation>
    <scope>NUCLEOTIDE SEQUENCE [LARGE SCALE GENOMIC DNA]</scope>
    <source>
        <strain evidence="4">DH-2019</strain>
    </source>
</reference>
<dbReference type="Pfam" id="PF04043">
    <property type="entry name" value="PMEI"/>
    <property type="match status" value="1"/>
</dbReference>